<dbReference type="InterPro" id="IPR036249">
    <property type="entry name" value="Thioredoxin-like_sf"/>
</dbReference>
<evidence type="ECO:0000259" key="2">
    <source>
        <dbReference type="Pfam" id="PF06110"/>
    </source>
</evidence>
<comment type="similarity">
    <text evidence="1">Belongs to the thioredoxin family.</text>
</comment>
<dbReference type="PANTHER" id="PTHR12452:SF0">
    <property type="entry name" value="THIOREDOXIN DOMAIN-CONTAINING PROTEIN 17"/>
    <property type="match status" value="1"/>
</dbReference>
<evidence type="ECO:0000313" key="4">
    <source>
        <dbReference type="Proteomes" id="UP000054988"/>
    </source>
</evidence>
<dbReference type="SUPFAM" id="SSF52833">
    <property type="entry name" value="Thioredoxin-like"/>
    <property type="match status" value="1"/>
</dbReference>
<dbReference type="Gene3D" id="3.40.30.10">
    <property type="entry name" value="Glutaredoxin"/>
    <property type="match status" value="1"/>
</dbReference>
<dbReference type="GO" id="GO:0047134">
    <property type="term" value="F:protein-disulfide reductase [NAD(P)H] activity"/>
    <property type="evidence" value="ECO:0007669"/>
    <property type="project" value="InterPro"/>
</dbReference>
<comment type="caution">
    <text evidence="3">The sequence shown here is derived from an EMBL/GenBank/DDBJ whole genome shotgun (WGS) entry which is preliminary data.</text>
</comment>
<sequence>MPLQVTNGSLAELPSQLPSDGYVVFYSSIVDGQLWCPDCRKVESLVKDTFSTPDAPPAVIVYVGDKPAWKTLSNVFRGEPWNLTSIPTIVKLINGKEHGRLVEDEIAPKLKSFVGA</sequence>
<feature type="domain" description="Thioredoxin" evidence="2">
    <location>
        <begin position="22"/>
        <end position="107"/>
    </location>
</feature>
<dbReference type="EMBL" id="LATX01002393">
    <property type="protein sequence ID" value="KTB30215.1"/>
    <property type="molecule type" value="Genomic_DNA"/>
</dbReference>
<dbReference type="GO" id="GO:0005829">
    <property type="term" value="C:cytosol"/>
    <property type="evidence" value="ECO:0007669"/>
    <property type="project" value="TreeGrafter"/>
</dbReference>
<dbReference type="AlphaFoldDB" id="A0A0W0F1L1"/>
<dbReference type="InterPro" id="IPR045108">
    <property type="entry name" value="TXNDC17-like"/>
</dbReference>
<name>A0A0W0F1L1_MONRR</name>
<accession>A0A0W0F1L1</accession>
<organism evidence="3 4">
    <name type="scientific">Moniliophthora roreri</name>
    <name type="common">Frosty pod rot fungus</name>
    <name type="synonym">Monilia roreri</name>
    <dbReference type="NCBI Taxonomy" id="221103"/>
    <lineage>
        <taxon>Eukaryota</taxon>
        <taxon>Fungi</taxon>
        <taxon>Dikarya</taxon>
        <taxon>Basidiomycota</taxon>
        <taxon>Agaricomycotina</taxon>
        <taxon>Agaricomycetes</taxon>
        <taxon>Agaricomycetidae</taxon>
        <taxon>Agaricales</taxon>
        <taxon>Marasmiineae</taxon>
        <taxon>Marasmiaceae</taxon>
        <taxon>Moniliophthora</taxon>
    </lineage>
</organism>
<gene>
    <name evidence="3" type="ORF">WG66_17229</name>
</gene>
<proteinExistence type="inferred from homology"/>
<evidence type="ECO:0000313" key="3">
    <source>
        <dbReference type="EMBL" id="KTB30215.1"/>
    </source>
</evidence>
<dbReference type="Pfam" id="PF06110">
    <property type="entry name" value="TXD17-like_Trx"/>
    <property type="match status" value="1"/>
</dbReference>
<reference evidence="3 4" key="1">
    <citation type="submission" date="2015-12" db="EMBL/GenBank/DDBJ databases">
        <title>Draft genome sequence of Moniliophthora roreri, the causal agent of frosty pod rot of cacao.</title>
        <authorList>
            <person name="Aime M.C."/>
            <person name="Diaz-Valderrama J.R."/>
            <person name="Kijpornyongpan T."/>
            <person name="Phillips-Mora W."/>
        </authorList>
    </citation>
    <scope>NUCLEOTIDE SEQUENCE [LARGE SCALE GENOMIC DNA]</scope>
    <source>
        <strain evidence="3 4">MCA 2952</strain>
    </source>
</reference>
<dbReference type="eggNOG" id="ENOG502SB8S">
    <property type="taxonomic scope" value="Eukaryota"/>
</dbReference>
<protein>
    <recommendedName>
        <fullName evidence="2">Thioredoxin domain-containing protein</fullName>
    </recommendedName>
</protein>
<evidence type="ECO:0000256" key="1">
    <source>
        <dbReference type="ARBA" id="ARBA00008987"/>
    </source>
</evidence>
<dbReference type="Proteomes" id="UP000054988">
    <property type="component" value="Unassembled WGS sequence"/>
</dbReference>
<dbReference type="PANTHER" id="PTHR12452">
    <property type="entry name" value="42-9-9 PROTEIN-RELATED"/>
    <property type="match status" value="1"/>
</dbReference>
<dbReference type="InterPro" id="IPR010357">
    <property type="entry name" value="TXNDC17_dom"/>
</dbReference>